<evidence type="ECO:0000313" key="2">
    <source>
        <dbReference type="Proteomes" id="UP000288028"/>
    </source>
</evidence>
<dbReference type="RefSeq" id="WP_126790818.1">
    <property type="nucleotide sequence ID" value="NZ_CP060720.1"/>
</dbReference>
<sequence length="256" mass="29548">MNLKETKEEIFSEISQGEEINIDDIYEALKSCCVSNAAIKITKDILALIDLTKIDTPYASLLIFSNGLPAFSKKTTTELIKIYRLEDNNSHEIKKGVLEKIYGRKLCCVPEIELDALLIPLDGPSGKHPDYINFSMLNGMESYPDGQTLLSFSNYLDLVIPKRYQSNYRKFAFAFECHSVYFHHNGLLHRDNHGFGYLKDWQGVLHKEMKSIRTNVVSKLTVDEFKQIKEIVRTELNFPVIKEYWEEFEGESKFSL</sequence>
<protein>
    <submittedName>
        <fullName evidence="1">Uncharacterized protein</fullName>
    </submittedName>
</protein>
<dbReference type="Proteomes" id="UP000288028">
    <property type="component" value="Unassembled WGS sequence"/>
</dbReference>
<keyword evidence="2" id="KW-1185">Reference proteome</keyword>
<dbReference type="GeneID" id="95579929"/>
<comment type="caution">
    <text evidence="1">The sequence shown here is derived from an EMBL/GenBank/DDBJ whole genome shotgun (WGS) entry which is preliminary data.</text>
</comment>
<name>A0A430B918_9ENTE</name>
<proteinExistence type="predicted"/>
<dbReference type="AlphaFoldDB" id="A0A430B918"/>
<evidence type="ECO:0000313" key="1">
    <source>
        <dbReference type="EMBL" id="RSU16717.1"/>
    </source>
</evidence>
<accession>A0A430B918</accession>
<gene>
    <name evidence="1" type="ORF">CBF28_00600</name>
</gene>
<dbReference type="EMBL" id="NGKB01000001">
    <property type="protein sequence ID" value="RSU16717.1"/>
    <property type="molecule type" value="Genomic_DNA"/>
</dbReference>
<reference evidence="1 2" key="1">
    <citation type="submission" date="2017-05" db="EMBL/GenBank/DDBJ databases">
        <title>Vagococcus spp. assemblies.</title>
        <authorList>
            <person name="Gulvik C.A."/>
        </authorList>
    </citation>
    <scope>NUCLEOTIDE SEQUENCE [LARGE SCALE GENOMIC DNA]</scope>
    <source>
        <strain evidence="1 2">SS1714</strain>
    </source>
</reference>
<organism evidence="1 2">
    <name type="scientific">Vagococcus carniphilus</name>
    <dbReference type="NCBI Taxonomy" id="218144"/>
    <lineage>
        <taxon>Bacteria</taxon>
        <taxon>Bacillati</taxon>
        <taxon>Bacillota</taxon>
        <taxon>Bacilli</taxon>
        <taxon>Lactobacillales</taxon>
        <taxon>Enterococcaceae</taxon>
        <taxon>Vagococcus</taxon>
    </lineage>
</organism>